<proteinExistence type="predicted"/>
<dbReference type="RefSeq" id="WP_159545449.1">
    <property type="nucleotide sequence ID" value="NZ_CP047156.1"/>
</dbReference>
<feature type="compositionally biased region" description="Low complexity" evidence="6">
    <location>
        <begin position="9"/>
        <end position="18"/>
    </location>
</feature>
<dbReference type="InParanoid" id="A0A7L4YP78"/>
<accession>A0A7L4YP78</accession>
<evidence type="ECO:0000256" key="6">
    <source>
        <dbReference type="SAM" id="MobiDB-lite"/>
    </source>
</evidence>
<feature type="region of interest" description="Disordered" evidence="6">
    <location>
        <begin position="1"/>
        <end position="22"/>
    </location>
</feature>
<keyword evidence="4 7" id="KW-1133">Transmembrane helix</keyword>
<keyword evidence="2" id="KW-1003">Cell membrane</keyword>
<keyword evidence="9" id="KW-1185">Reference proteome</keyword>
<evidence type="ECO:0000256" key="3">
    <source>
        <dbReference type="ARBA" id="ARBA00022692"/>
    </source>
</evidence>
<feature type="transmembrane region" description="Helical" evidence="7">
    <location>
        <begin position="235"/>
        <end position="255"/>
    </location>
</feature>
<reference evidence="8 9" key="1">
    <citation type="journal article" date="2018" name="Int. J. Syst. Evol. Microbiol.">
        <title>Epidermidibacterium keratini gen. nov., sp. nov., a member of the family Sporichthyaceae, isolated from keratin epidermis.</title>
        <authorList>
            <person name="Lee D.G."/>
            <person name="Trujillo M.E."/>
            <person name="Kang S."/>
            <person name="Nam J.J."/>
            <person name="Kim Y.J."/>
        </authorList>
    </citation>
    <scope>NUCLEOTIDE SEQUENCE [LARGE SCALE GENOMIC DNA]</scope>
    <source>
        <strain evidence="8 9">EPI-7</strain>
    </source>
</reference>
<dbReference type="Proteomes" id="UP000463857">
    <property type="component" value="Chromosome"/>
</dbReference>
<evidence type="ECO:0000313" key="8">
    <source>
        <dbReference type="EMBL" id="QHC00703.1"/>
    </source>
</evidence>
<feature type="transmembrane region" description="Helical" evidence="7">
    <location>
        <begin position="158"/>
        <end position="179"/>
    </location>
</feature>
<gene>
    <name evidence="8" type="ORF">EK0264_10660</name>
</gene>
<keyword evidence="3 7" id="KW-0812">Transmembrane</keyword>
<evidence type="ECO:0000256" key="1">
    <source>
        <dbReference type="ARBA" id="ARBA00004651"/>
    </source>
</evidence>
<dbReference type="AlphaFoldDB" id="A0A7L4YP78"/>
<feature type="transmembrane region" description="Helical" evidence="7">
    <location>
        <begin position="81"/>
        <end position="102"/>
    </location>
</feature>
<dbReference type="Pfam" id="PF03706">
    <property type="entry name" value="LPG_synthase_TM"/>
    <property type="match status" value="1"/>
</dbReference>
<dbReference type="InterPro" id="IPR022791">
    <property type="entry name" value="L-PG_synthase/AglD"/>
</dbReference>
<keyword evidence="5 7" id="KW-0472">Membrane</keyword>
<name>A0A7L4YP78_9ACTN</name>
<sequence length="363" mass="39112">MSEHAEMGSSRAARTTSDAADDEFERLEAAEPEANPNAPQRHPMLHRLLQVGRVFVVLIVAAAVIYAMVTNWDQILYTFRVLSWKSLLAIVLALACSMFAAVKVWQHLLAAMGTEVAFGHAAQVNLVGQLGKYLPGSVWAFVIQTQLGKRFRIPRARALVALLLAAGMSIVTALTVGAFAAQPLSERWGGWAWLLLLGPLTLITLAPPVLTRIANLAIKLMRRLQLDANLRAKHVLIATGWSFVSWVFLGFHIWLLTGALADQTLRGYLLCTAAFALAMAAGFVAFVLPSGIGVREAILVAGLAPIATTKEALAIALASRILFTIADLVCAAGGVIASKVTLRRHGEHEARTVALSEHRTPKP</sequence>
<organism evidence="8 9">
    <name type="scientific">Epidermidibacterium keratini</name>
    <dbReference type="NCBI Taxonomy" id="1891644"/>
    <lineage>
        <taxon>Bacteria</taxon>
        <taxon>Bacillati</taxon>
        <taxon>Actinomycetota</taxon>
        <taxon>Actinomycetes</taxon>
        <taxon>Sporichthyales</taxon>
        <taxon>Sporichthyaceae</taxon>
        <taxon>Epidermidibacterium</taxon>
    </lineage>
</organism>
<protein>
    <submittedName>
        <fullName evidence="8">UPF0104 family protein</fullName>
    </submittedName>
</protein>
<feature type="transmembrane region" description="Helical" evidence="7">
    <location>
        <begin position="51"/>
        <end position="69"/>
    </location>
</feature>
<dbReference type="KEGG" id="eke:EK0264_10660"/>
<feature type="transmembrane region" description="Helical" evidence="7">
    <location>
        <begin position="191"/>
        <end position="214"/>
    </location>
</feature>
<comment type="subcellular location">
    <subcellularLocation>
        <location evidence="1">Cell membrane</location>
        <topology evidence="1">Multi-pass membrane protein</topology>
    </subcellularLocation>
</comment>
<dbReference type="EMBL" id="CP047156">
    <property type="protein sequence ID" value="QHC00703.1"/>
    <property type="molecule type" value="Genomic_DNA"/>
</dbReference>
<evidence type="ECO:0000256" key="7">
    <source>
        <dbReference type="SAM" id="Phobius"/>
    </source>
</evidence>
<evidence type="ECO:0000256" key="2">
    <source>
        <dbReference type="ARBA" id="ARBA00022475"/>
    </source>
</evidence>
<dbReference type="OrthoDB" id="6057470at2"/>
<feature type="transmembrane region" description="Helical" evidence="7">
    <location>
        <begin position="267"/>
        <end position="288"/>
    </location>
</feature>
<evidence type="ECO:0000313" key="9">
    <source>
        <dbReference type="Proteomes" id="UP000463857"/>
    </source>
</evidence>
<evidence type="ECO:0000256" key="4">
    <source>
        <dbReference type="ARBA" id="ARBA00022989"/>
    </source>
</evidence>
<dbReference type="GO" id="GO:0005886">
    <property type="term" value="C:plasma membrane"/>
    <property type="evidence" value="ECO:0007669"/>
    <property type="project" value="UniProtKB-SubCell"/>
</dbReference>
<evidence type="ECO:0000256" key="5">
    <source>
        <dbReference type="ARBA" id="ARBA00023136"/>
    </source>
</evidence>